<comment type="caution">
    <text evidence="2">The sequence shown here is derived from an EMBL/GenBank/DDBJ whole genome shotgun (WGS) entry which is preliminary data.</text>
</comment>
<feature type="compositionally biased region" description="Basic and acidic residues" evidence="1">
    <location>
        <begin position="713"/>
        <end position="722"/>
    </location>
</feature>
<sequence>MLDLVRKKIKDSQDTNNTEFNYNSNLTNPKYPIYWLNEVDLNSSFTKSNPGLFNPETNILSPKFTLKTLKSPRLSSQGVGYKRFRNKKNLKIFPQRSFSVYRSLYSEKFSYQMLNVLNTGELEEFDAFNTPIRQSGEFSPKSMRSYSFDGYILINTSNDNKYNEMNGTHIRKIRKSLSFSADTRHTSTATATSGNDAYLSAILNEHSLYSLNKISRIKSENFDHSIDLEKNSSVYLNAKSHLSFLSDVRHSEVFSDFRSLSELPIQSSKEVENVEKKSDLDPQITSNKDLSMPKSTYEHSIQSDITTSKPLSSDHDSVDSGSEYNLYDALSMPIHEIKSTNKIGSVINQPNLSTTSMSYPNVDSSKKSTKSSKSSIFSFKMAFFKSKKAYKTSSGKVHFDNSSKFKIVDGNAPITSQPNNGSFKYLKNISKSSFQASKYLPGSNTTPLSSLNDIPSSLKSVNLSLKNNQPTSCSSCGSIRNSSSNIYQTCDKCGNKPAYNHTPLSISKKTFPKLTPKSPISRSNRFSSRKRISRYASNSSLDSISEESDSNSINPTRRSVDFIDFIIKETAKERKKSGMQLLSFSEFANLERSGSHLSKNIKESNDVFDPYSISRNIVFDLASTSSNPHENFPIEDIKLKFVPISMFMKNYPTEPTIETFLTTGVDFKVYNSTIIFNRSIISLEKAQKEYNLAPFSFPKLLISDVYKKSVDIQDEDGSRKNSDISPIPSSSPKPTNALFKGTMKSYIPKVNTLSTSSTITSVPTNYKVSLDSKPKSSTDIKLNEASISNRKTLIENLSKIDKKLKTIKLAHLNSLPPIDMDFFNVENSVPLHHKTTPVTRNKNRIKSVKSMDYLNQVKKTNRKIKLTLMSKNTIRELRKENLMLPPMSKSISSNKNSDSKSFYEEHSRIKQAQQNLQSTPARKFSVKKETHPFPNSIPSTFVNPKTVSVVTNTKIPRKKMYSRSLSQNSNILKEPIKMLEAKKWKYQRNSYNVPAVRNSLANNFKRSINPDSIITIKGSLNSNHKLFRTPSTIIKEVDSQTYPPIGAST</sequence>
<feature type="compositionally biased region" description="Polar residues" evidence="1">
    <location>
        <begin position="298"/>
        <end position="311"/>
    </location>
</feature>
<protein>
    <submittedName>
        <fullName evidence="2">Uncharacterized protein</fullName>
    </submittedName>
</protein>
<reference evidence="2 3" key="1">
    <citation type="submission" date="2017-01" db="EMBL/GenBank/DDBJ databases">
        <authorList>
            <person name="Mah S.A."/>
            <person name="Swanson W.J."/>
            <person name="Moy G.W."/>
            <person name="Vacquier V.D."/>
        </authorList>
    </citation>
    <scope>NUCLEOTIDE SEQUENCE [LARGE SCALE GENOMIC DNA]</scope>
    <source>
        <strain evidence="2 3">GSMNP</strain>
    </source>
</reference>
<accession>A0A1R1YEK2</accession>
<feature type="region of interest" description="Disordered" evidence="1">
    <location>
        <begin position="269"/>
        <end position="317"/>
    </location>
</feature>
<feature type="compositionally biased region" description="Low complexity" evidence="1">
    <location>
        <begin position="724"/>
        <end position="734"/>
    </location>
</feature>
<dbReference type="AlphaFoldDB" id="A0A1R1YEK2"/>
<gene>
    <name evidence="2" type="ORF">AYI70_g1117</name>
</gene>
<feature type="region of interest" description="Disordered" evidence="1">
    <location>
        <begin position="508"/>
        <end position="531"/>
    </location>
</feature>
<evidence type="ECO:0000313" key="3">
    <source>
        <dbReference type="Proteomes" id="UP000187283"/>
    </source>
</evidence>
<dbReference type="Proteomes" id="UP000187283">
    <property type="component" value="Unassembled WGS sequence"/>
</dbReference>
<evidence type="ECO:0000313" key="2">
    <source>
        <dbReference type="EMBL" id="OMJ25116.1"/>
    </source>
</evidence>
<feature type="compositionally biased region" description="Basic and acidic residues" evidence="1">
    <location>
        <begin position="269"/>
        <end position="280"/>
    </location>
</feature>
<organism evidence="2 3">
    <name type="scientific">Smittium culicis</name>
    <dbReference type="NCBI Taxonomy" id="133412"/>
    <lineage>
        <taxon>Eukaryota</taxon>
        <taxon>Fungi</taxon>
        <taxon>Fungi incertae sedis</taxon>
        <taxon>Zoopagomycota</taxon>
        <taxon>Kickxellomycotina</taxon>
        <taxon>Harpellomycetes</taxon>
        <taxon>Harpellales</taxon>
        <taxon>Legeriomycetaceae</taxon>
        <taxon>Smittium</taxon>
    </lineage>
</organism>
<keyword evidence="3" id="KW-1185">Reference proteome</keyword>
<name>A0A1R1YEK2_9FUNG</name>
<feature type="region of interest" description="Disordered" evidence="1">
    <location>
        <begin position="713"/>
        <end position="736"/>
    </location>
</feature>
<proteinExistence type="predicted"/>
<dbReference type="OrthoDB" id="5627424at2759"/>
<dbReference type="EMBL" id="LSSN01000224">
    <property type="protein sequence ID" value="OMJ25116.1"/>
    <property type="molecule type" value="Genomic_DNA"/>
</dbReference>
<evidence type="ECO:0000256" key="1">
    <source>
        <dbReference type="SAM" id="MobiDB-lite"/>
    </source>
</evidence>